<proteinExistence type="predicted"/>
<evidence type="ECO:0000259" key="2">
    <source>
        <dbReference type="Pfam" id="PF00248"/>
    </source>
</evidence>
<keyword evidence="4" id="KW-1185">Reference proteome</keyword>
<dbReference type="InterPro" id="IPR023210">
    <property type="entry name" value="NADP_OxRdtase_dom"/>
</dbReference>
<evidence type="ECO:0000313" key="3">
    <source>
        <dbReference type="EMBL" id="KAG0145353.1"/>
    </source>
</evidence>
<evidence type="ECO:0000256" key="1">
    <source>
        <dbReference type="ARBA" id="ARBA00023002"/>
    </source>
</evidence>
<dbReference type="GO" id="GO:0016491">
    <property type="term" value="F:oxidoreductase activity"/>
    <property type="evidence" value="ECO:0007669"/>
    <property type="project" value="UniProtKB-KW"/>
</dbReference>
<dbReference type="EMBL" id="MU167278">
    <property type="protein sequence ID" value="KAG0145353.1"/>
    <property type="molecule type" value="Genomic_DNA"/>
</dbReference>
<dbReference type="PANTHER" id="PTHR43364:SF4">
    <property type="entry name" value="NAD(P)-LINKED OXIDOREDUCTASE SUPERFAMILY PROTEIN"/>
    <property type="match status" value="1"/>
</dbReference>
<reference evidence="3" key="1">
    <citation type="submission" date="2013-11" db="EMBL/GenBank/DDBJ databases">
        <title>Genome sequence of the fusiform rust pathogen reveals effectors for host alternation and coevolution with pine.</title>
        <authorList>
            <consortium name="DOE Joint Genome Institute"/>
            <person name="Smith K."/>
            <person name="Pendleton A."/>
            <person name="Kubisiak T."/>
            <person name="Anderson C."/>
            <person name="Salamov A."/>
            <person name="Aerts A."/>
            <person name="Riley R."/>
            <person name="Clum A."/>
            <person name="Lindquist E."/>
            <person name="Ence D."/>
            <person name="Campbell M."/>
            <person name="Kronenberg Z."/>
            <person name="Feau N."/>
            <person name="Dhillon B."/>
            <person name="Hamelin R."/>
            <person name="Burleigh J."/>
            <person name="Smith J."/>
            <person name="Yandell M."/>
            <person name="Nelson C."/>
            <person name="Grigoriev I."/>
            <person name="Davis J."/>
        </authorList>
    </citation>
    <scope>NUCLEOTIDE SEQUENCE</scope>
    <source>
        <strain evidence="3">G11</strain>
    </source>
</reference>
<dbReference type="Pfam" id="PF00248">
    <property type="entry name" value="Aldo_ket_red"/>
    <property type="match status" value="1"/>
</dbReference>
<sequence>MLSKLDYSGLSIDSKCFPVKPGDHKPERVKATLDDSLSALKVSKVRVFYLHAPDRSVPFEDTLKACDELYREGKFEELGLSNFAAWEVAVIWGICKKNGYVNPTIYQGMYNAITRSIETELFPCCRSLGIRVVIYNPIAGGFFAGKITKPDDEVEKGGRFDSNHKQGAMYRQRYFRESYFKALELLKDELKKHPGVTLVSLAARWLQHHSALTPEDGIIFGASSVNQIEANCTNSEEGPLPSELITALDTAWEVVKAECPSYWR</sequence>
<dbReference type="AlphaFoldDB" id="A0A9P6NJU4"/>
<dbReference type="SUPFAM" id="SSF51430">
    <property type="entry name" value="NAD(P)-linked oxidoreductase"/>
    <property type="match status" value="1"/>
</dbReference>
<gene>
    <name evidence="3" type="ORF">CROQUDRAFT_658798</name>
</gene>
<dbReference type="InterPro" id="IPR050523">
    <property type="entry name" value="AKR_Detox_Biosynth"/>
</dbReference>
<dbReference type="OrthoDB" id="2310150at2759"/>
<organism evidence="3 4">
    <name type="scientific">Cronartium quercuum f. sp. fusiforme G11</name>
    <dbReference type="NCBI Taxonomy" id="708437"/>
    <lineage>
        <taxon>Eukaryota</taxon>
        <taxon>Fungi</taxon>
        <taxon>Dikarya</taxon>
        <taxon>Basidiomycota</taxon>
        <taxon>Pucciniomycotina</taxon>
        <taxon>Pucciniomycetes</taxon>
        <taxon>Pucciniales</taxon>
        <taxon>Coleosporiaceae</taxon>
        <taxon>Cronartium</taxon>
    </lineage>
</organism>
<comment type="caution">
    <text evidence="3">The sequence shown here is derived from an EMBL/GenBank/DDBJ whole genome shotgun (WGS) entry which is preliminary data.</text>
</comment>
<dbReference type="Gene3D" id="3.20.20.100">
    <property type="entry name" value="NADP-dependent oxidoreductase domain"/>
    <property type="match status" value="1"/>
</dbReference>
<dbReference type="PANTHER" id="PTHR43364">
    <property type="entry name" value="NADH-SPECIFIC METHYLGLYOXAL REDUCTASE-RELATED"/>
    <property type="match status" value="1"/>
</dbReference>
<feature type="domain" description="NADP-dependent oxidoreductase" evidence="2">
    <location>
        <begin position="10"/>
        <end position="252"/>
    </location>
</feature>
<dbReference type="InterPro" id="IPR036812">
    <property type="entry name" value="NAD(P)_OxRdtase_dom_sf"/>
</dbReference>
<dbReference type="CDD" id="cd19075">
    <property type="entry name" value="AKR_AKR7A1-5"/>
    <property type="match status" value="1"/>
</dbReference>
<name>A0A9P6NJU4_9BASI</name>
<accession>A0A9P6NJU4</accession>
<evidence type="ECO:0000313" key="4">
    <source>
        <dbReference type="Proteomes" id="UP000886653"/>
    </source>
</evidence>
<protein>
    <recommendedName>
        <fullName evidence="2">NADP-dependent oxidoreductase domain-containing protein</fullName>
    </recommendedName>
</protein>
<keyword evidence="1" id="KW-0560">Oxidoreductase</keyword>
<dbReference type="Proteomes" id="UP000886653">
    <property type="component" value="Unassembled WGS sequence"/>
</dbReference>